<accession>A0ABV8TI28</accession>
<keyword evidence="2" id="KW-0812">Transmembrane</keyword>
<evidence type="ECO:0000256" key="1">
    <source>
        <dbReference type="SAM" id="MobiDB-lite"/>
    </source>
</evidence>
<protein>
    <submittedName>
        <fullName evidence="4">LAETG motif-containing sortase-dependent surface protein</fullName>
    </submittedName>
</protein>
<keyword evidence="5" id="KW-1185">Reference proteome</keyword>
<reference evidence="5" key="1">
    <citation type="journal article" date="2019" name="Int. J. Syst. Evol. Microbiol.">
        <title>The Global Catalogue of Microorganisms (GCM) 10K type strain sequencing project: providing services to taxonomists for standard genome sequencing and annotation.</title>
        <authorList>
            <consortium name="The Broad Institute Genomics Platform"/>
            <consortium name="The Broad Institute Genome Sequencing Center for Infectious Disease"/>
            <person name="Wu L."/>
            <person name="Ma J."/>
        </authorList>
    </citation>
    <scope>NUCLEOTIDE SEQUENCE [LARGE SCALE GENOMIC DNA]</scope>
    <source>
        <strain evidence="5">PCU 347</strain>
    </source>
</reference>
<proteinExistence type="predicted"/>
<organism evidence="4 5">
    <name type="scientific">Streptomyces andamanensis</name>
    <dbReference type="NCBI Taxonomy" id="1565035"/>
    <lineage>
        <taxon>Bacteria</taxon>
        <taxon>Bacillati</taxon>
        <taxon>Actinomycetota</taxon>
        <taxon>Actinomycetes</taxon>
        <taxon>Kitasatosporales</taxon>
        <taxon>Streptomycetaceae</taxon>
        <taxon>Streptomyces</taxon>
    </lineage>
</organism>
<feature type="region of interest" description="Disordered" evidence="1">
    <location>
        <begin position="113"/>
        <end position="207"/>
    </location>
</feature>
<keyword evidence="2" id="KW-0472">Membrane</keyword>
<dbReference type="EMBL" id="JBHSDP010000022">
    <property type="protein sequence ID" value="MFC4330355.1"/>
    <property type="molecule type" value="Genomic_DNA"/>
</dbReference>
<feature type="chain" id="PRO_5047028323" evidence="3">
    <location>
        <begin position="27"/>
        <end position="241"/>
    </location>
</feature>
<comment type="caution">
    <text evidence="4">The sequence shown here is derived from an EMBL/GenBank/DDBJ whole genome shotgun (WGS) entry which is preliminary data.</text>
</comment>
<keyword evidence="3" id="KW-0732">Signal</keyword>
<feature type="compositionally biased region" description="Low complexity" evidence="1">
    <location>
        <begin position="120"/>
        <end position="196"/>
    </location>
</feature>
<sequence length="241" mass="23256">MRSGRALGVAAASAALALGAAGHAFACDISEFSAEARCTGGQGVIVVTDKDRSGTPAVVTVYRQDSGAGAQKIGEQSVKGSARGTEITFTEDWRPGAVYRVHVKAGGTLVDQDIRPDLTAPSTACSPASPSASASPSGPASPSQPGTTAPAPTPSATTAAPTPPQTQSTAPAPAPTASLSAAAPAGAGSSAPSPAAGNSGLAETGANSNTGLIVGIAAALVAVGGGAVFYGLRRRGAHSER</sequence>
<feature type="transmembrane region" description="Helical" evidence="2">
    <location>
        <begin position="212"/>
        <end position="232"/>
    </location>
</feature>
<evidence type="ECO:0000256" key="2">
    <source>
        <dbReference type="SAM" id="Phobius"/>
    </source>
</evidence>
<evidence type="ECO:0000313" key="4">
    <source>
        <dbReference type="EMBL" id="MFC4330355.1"/>
    </source>
</evidence>
<evidence type="ECO:0000256" key="3">
    <source>
        <dbReference type="SAM" id="SignalP"/>
    </source>
</evidence>
<gene>
    <name evidence="4" type="ORF">ACFPC0_21730</name>
</gene>
<dbReference type="NCBIfam" id="NF041528">
    <property type="entry name" value="strep_LAETG"/>
    <property type="match status" value="1"/>
</dbReference>
<name>A0ABV8TI28_9ACTN</name>
<dbReference type="RefSeq" id="WP_381741220.1">
    <property type="nucleotide sequence ID" value="NZ_JBHSDP010000022.1"/>
</dbReference>
<dbReference type="Proteomes" id="UP001595824">
    <property type="component" value="Unassembled WGS sequence"/>
</dbReference>
<feature type="signal peptide" evidence="3">
    <location>
        <begin position="1"/>
        <end position="26"/>
    </location>
</feature>
<evidence type="ECO:0000313" key="5">
    <source>
        <dbReference type="Proteomes" id="UP001595824"/>
    </source>
</evidence>
<keyword evidence="2" id="KW-1133">Transmembrane helix</keyword>